<feature type="transmembrane region" description="Helical" evidence="12">
    <location>
        <begin position="171"/>
        <end position="189"/>
    </location>
</feature>
<dbReference type="STRING" id="371042.NG99_14830"/>
<keyword evidence="6 12" id="KW-0812">Transmembrane</keyword>
<evidence type="ECO:0000256" key="8">
    <source>
        <dbReference type="ARBA" id="ARBA00023136"/>
    </source>
</evidence>
<keyword evidence="2" id="KW-1003">Cell membrane</keyword>
<evidence type="ECO:0000256" key="9">
    <source>
        <dbReference type="ARBA" id="ARBA00023224"/>
    </source>
</evidence>
<dbReference type="SMART" id="SM00283">
    <property type="entry name" value="MA"/>
    <property type="match status" value="1"/>
</dbReference>
<dbReference type="SUPFAM" id="SSF55785">
    <property type="entry name" value="PYP-like sensor domain (PAS domain)"/>
    <property type="match status" value="1"/>
</dbReference>
<evidence type="ECO:0000259" key="13">
    <source>
        <dbReference type="PROSITE" id="PS50111"/>
    </source>
</evidence>
<proteinExistence type="inferred from homology"/>
<dbReference type="Gene3D" id="1.10.287.950">
    <property type="entry name" value="Methyl-accepting chemotaxis protein"/>
    <property type="match status" value="1"/>
</dbReference>
<dbReference type="FunFam" id="1.10.287.950:FF:000001">
    <property type="entry name" value="Methyl-accepting chemotaxis sensory transducer"/>
    <property type="match status" value="1"/>
</dbReference>
<keyword evidence="3" id="KW-0488">Methylation</keyword>
<evidence type="ECO:0000256" key="1">
    <source>
        <dbReference type="ARBA" id="ARBA00004429"/>
    </source>
</evidence>
<sequence>MRTNLPVTQQEYAFDDRATLMSTTDTSSRITYANDAFIEASGFTPEEINGQPHNMVRHPDMPPEAFADMWATLKQGEPWTALVKNRRKNGDHYWVRANAIPVVREGKVQGYMSVRTRPAVQEVQEAEKLYGDFRAGKRKGWRFHKGLLVRTGMMRWTSLFKTLSLRWRIRTALLALLPLTIAGVAALGLPGQPLAMFSVVMAVLLMLASAWLEQQISRPIERMCQQALRVATGASHKVDQMDRVDEVGTTLRAIGQLGLMFRWLVDDVSGQAITVLSASDAIAQGNNELSRRTEQAAANVQQTAATMNEMTATVKSNTETAQQVNSLSKSTRDVATQGGRAMNEMVAMMAEIADSSQRIASITSVIDSIAFQTNILALNAAVEAARAGEQGKGFAVVAGEVRSLAQRSAKAASEIKGLVENSVSKVGLGSDRVIDAGKTMEDIVLQVQNVTSLIGEISAATYEQATALSEISQAVEELDNITQQNAARVEEGAQASGRMARQATRLVEAISVFR</sequence>
<comment type="caution">
    <text evidence="15">The sequence shown here is derived from an EMBL/GenBank/DDBJ whole genome shotgun (WGS) entry which is preliminary data.</text>
</comment>
<name>A0A0A3Z3E4_9GAMM</name>
<dbReference type="eggNOG" id="COG0840">
    <property type="taxonomic scope" value="Bacteria"/>
</dbReference>
<gene>
    <name evidence="15" type="ORF">NG99_14830</name>
</gene>
<dbReference type="OrthoDB" id="9812260at2"/>
<organism evidence="15 16">
    <name type="scientific">Erwinia typographi</name>
    <dbReference type="NCBI Taxonomy" id="371042"/>
    <lineage>
        <taxon>Bacteria</taxon>
        <taxon>Pseudomonadati</taxon>
        <taxon>Pseudomonadota</taxon>
        <taxon>Gammaproteobacteria</taxon>
        <taxon>Enterobacterales</taxon>
        <taxon>Erwiniaceae</taxon>
        <taxon>Erwinia</taxon>
    </lineage>
</organism>
<dbReference type="InterPro" id="IPR004089">
    <property type="entry name" value="MCPsignal_dom"/>
</dbReference>
<dbReference type="RefSeq" id="WP_034894374.1">
    <property type="nucleotide sequence ID" value="NZ_JRUQ01000041.1"/>
</dbReference>
<dbReference type="PANTHER" id="PTHR43531">
    <property type="entry name" value="PROTEIN ICFG"/>
    <property type="match status" value="1"/>
</dbReference>
<feature type="transmembrane region" description="Helical" evidence="12">
    <location>
        <begin position="195"/>
        <end position="212"/>
    </location>
</feature>
<dbReference type="FunFam" id="3.30.450.20:FF:000046">
    <property type="entry name" value="Aerotaxis sensor receptor"/>
    <property type="match status" value="1"/>
</dbReference>
<dbReference type="Pfam" id="PF08447">
    <property type="entry name" value="PAS_3"/>
    <property type="match status" value="1"/>
</dbReference>
<keyword evidence="7 12" id="KW-1133">Transmembrane helix</keyword>
<dbReference type="PRINTS" id="PR00260">
    <property type="entry name" value="CHEMTRNSDUCR"/>
</dbReference>
<dbReference type="PROSITE" id="PS50111">
    <property type="entry name" value="CHEMOTAXIS_TRANSDUC_2"/>
    <property type="match status" value="1"/>
</dbReference>
<dbReference type="CDD" id="cd00130">
    <property type="entry name" value="PAS"/>
    <property type="match status" value="1"/>
</dbReference>
<keyword evidence="4" id="KW-0145">Chemotaxis</keyword>
<keyword evidence="9 11" id="KW-0807">Transducer</keyword>
<dbReference type="InterPro" id="IPR051310">
    <property type="entry name" value="MCP_chemotaxis"/>
</dbReference>
<evidence type="ECO:0000256" key="4">
    <source>
        <dbReference type="ARBA" id="ARBA00022500"/>
    </source>
</evidence>
<dbReference type="InterPro" id="IPR004090">
    <property type="entry name" value="Chemotax_Me-accpt_rcpt"/>
</dbReference>
<dbReference type="AlphaFoldDB" id="A0A0A3Z3E4"/>
<evidence type="ECO:0000256" key="12">
    <source>
        <dbReference type="SAM" id="Phobius"/>
    </source>
</evidence>
<dbReference type="GO" id="GO:0052131">
    <property type="term" value="P:positive aerotaxis"/>
    <property type="evidence" value="ECO:0007669"/>
    <property type="project" value="UniProtKB-ARBA"/>
</dbReference>
<dbReference type="CDD" id="cd11386">
    <property type="entry name" value="MCP_signal"/>
    <property type="match status" value="1"/>
</dbReference>
<keyword evidence="16" id="KW-1185">Reference proteome</keyword>
<dbReference type="PANTHER" id="PTHR43531:SF7">
    <property type="entry name" value="AEROTAXIS RECEPTOR"/>
    <property type="match status" value="1"/>
</dbReference>
<reference evidence="15 16" key="1">
    <citation type="submission" date="2014-10" db="EMBL/GenBank/DDBJ databases">
        <title>Genome sequence of Erwinia typographi M043b.</title>
        <authorList>
            <person name="Chan K.-G."/>
            <person name="Tan W.-S."/>
        </authorList>
    </citation>
    <scope>NUCLEOTIDE SEQUENCE [LARGE SCALE GENOMIC DNA]</scope>
    <source>
        <strain evidence="15 16">M043b</strain>
    </source>
</reference>
<dbReference type="InterPro" id="IPR000014">
    <property type="entry name" value="PAS"/>
</dbReference>
<evidence type="ECO:0000256" key="2">
    <source>
        <dbReference type="ARBA" id="ARBA00022475"/>
    </source>
</evidence>
<evidence type="ECO:0000259" key="14">
    <source>
        <dbReference type="PROSITE" id="PS50112"/>
    </source>
</evidence>
<evidence type="ECO:0000313" key="16">
    <source>
        <dbReference type="Proteomes" id="UP000030351"/>
    </source>
</evidence>
<evidence type="ECO:0000256" key="10">
    <source>
        <dbReference type="ARBA" id="ARBA00029447"/>
    </source>
</evidence>
<feature type="domain" description="Methyl-accepting transducer" evidence="13">
    <location>
        <begin position="271"/>
        <end position="500"/>
    </location>
</feature>
<dbReference type="PROSITE" id="PS50112">
    <property type="entry name" value="PAS"/>
    <property type="match status" value="1"/>
</dbReference>
<feature type="domain" description="PAS" evidence="14">
    <location>
        <begin position="25"/>
        <end position="60"/>
    </location>
</feature>
<keyword evidence="15" id="KW-0675">Receptor</keyword>
<dbReference type="GO" id="GO:0004888">
    <property type="term" value="F:transmembrane signaling receptor activity"/>
    <property type="evidence" value="ECO:0007669"/>
    <property type="project" value="InterPro"/>
</dbReference>
<evidence type="ECO:0000256" key="7">
    <source>
        <dbReference type="ARBA" id="ARBA00022989"/>
    </source>
</evidence>
<keyword evidence="8 12" id="KW-0472">Membrane</keyword>
<comment type="subcellular location">
    <subcellularLocation>
        <location evidence="1">Cell inner membrane</location>
        <topology evidence="1">Multi-pass membrane protein</topology>
    </subcellularLocation>
</comment>
<evidence type="ECO:0000256" key="11">
    <source>
        <dbReference type="PROSITE-ProRule" id="PRU00284"/>
    </source>
</evidence>
<evidence type="ECO:0000256" key="3">
    <source>
        <dbReference type="ARBA" id="ARBA00022481"/>
    </source>
</evidence>
<dbReference type="SUPFAM" id="SSF58104">
    <property type="entry name" value="Methyl-accepting chemotaxis protein (MCP) signaling domain"/>
    <property type="match status" value="1"/>
</dbReference>
<dbReference type="Proteomes" id="UP000030351">
    <property type="component" value="Unassembled WGS sequence"/>
</dbReference>
<evidence type="ECO:0000313" key="15">
    <source>
        <dbReference type="EMBL" id="KGT92274.1"/>
    </source>
</evidence>
<dbReference type="Pfam" id="PF00015">
    <property type="entry name" value="MCPsignal"/>
    <property type="match status" value="1"/>
</dbReference>
<dbReference type="EMBL" id="JRUQ01000041">
    <property type="protein sequence ID" value="KGT92274.1"/>
    <property type="molecule type" value="Genomic_DNA"/>
</dbReference>
<dbReference type="InterPro" id="IPR013655">
    <property type="entry name" value="PAS_fold_3"/>
</dbReference>
<evidence type="ECO:0000256" key="6">
    <source>
        <dbReference type="ARBA" id="ARBA00022692"/>
    </source>
</evidence>
<dbReference type="GO" id="GO:0007165">
    <property type="term" value="P:signal transduction"/>
    <property type="evidence" value="ECO:0007669"/>
    <property type="project" value="UniProtKB-KW"/>
</dbReference>
<comment type="similarity">
    <text evidence="10">Belongs to the methyl-accepting chemotaxis (MCP) protein family.</text>
</comment>
<dbReference type="GO" id="GO:0005886">
    <property type="term" value="C:plasma membrane"/>
    <property type="evidence" value="ECO:0007669"/>
    <property type="project" value="UniProtKB-SubCell"/>
</dbReference>
<evidence type="ECO:0000256" key="5">
    <source>
        <dbReference type="ARBA" id="ARBA00022519"/>
    </source>
</evidence>
<protein>
    <submittedName>
        <fullName evidence="15">Aerotaxis receptor Aer</fullName>
    </submittedName>
</protein>
<keyword evidence="5" id="KW-0997">Cell inner membrane</keyword>
<dbReference type="Gene3D" id="3.30.450.20">
    <property type="entry name" value="PAS domain"/>
    <property type="match status" value="1"/>
</dbReference>
<dbReference type="NCBIfam" id="TIGR00229">
    <property type="entry name" value="sensory_box"/>
    <property type="match status" value="1"/>
</dbReference>
<accession>A0A0A3Z3E4</accession>
<dbReference type="InterPro" id="IPR035965">
    <property type="entry name" value="PAS-like_dom_sf"/>
</dbReference>